<accession>A0A212D9D0</accession>
<dbReference type="Proteomes" id="UP000242450">
    <property type="component" value="Chromosome 5"/>
</dbReference>
<organism evidence="1 2">
    <name type="scientific">Cervus elaphus hippelaphus</name>
    <name type="common">European red deer</name>
    <dbReference type="NCBI Taxonomy" id="46360"/>
    <lineage>
        <taxon>Eukaryota</taxon>
        <taxon>Metazoa</taxon>
        <taxon>Chordata</taxon>
        <taxon>Craniata</taxon>
        <taxon>Vertebrata</taxon>
        <taxon>Euteleostomi</taxon>
        <taxon>Mammalia</taxon>
        <taxon>Eutheria</taxon>
        <taxon>Laurasiatheria</taxon>
        <taxon>Artiodactyla</taxon>
        <taxon>Ruminantia</taxon>
        <taxon>Pecora</taxon>
        <taxon>Cervidae</taxon>
        <taxon>Cervinae</taxon>
        <taxon>Cervus</taxon>
    </lineage>
</organism>
<name>A0A212D9D0_CEREH</name>
<protein>
    <submittedName>
        <fullName evidence="1">Uncharacterized protein</fullName>
    </submittedName>
</protein>
<keyword evidence="2" id="KW-1185">Reference proteome</keyword>
<comment type="caution">
    <text evidence="1">The sequence shown here is derived from an EMBL/GenBank/DDBJ whole genome shotgun (WGS) entry which is preliminary data.</text>
</comment>
<sequence length="81" mass="9454">MNSFKGTHLPIPICLPFRRAKVFFRHRAREWTVTGFRMISPSLISFRICWPGKSQIYLVSQEHRPHPGPPLAFWKGLGDSY</sequence>
<evidence type="ECO:0000313" key="1">
    <source>
        <dbReference type="EMBL" id="OWK14848.1"/>
    </source>
</evidence>
<dbReference type="OrthoDB" id="10540445at2759"/>
<dbReference type="EMBL" id="MKHE01000005">
    <property type="protein sequence ID" value="OWK14848.1"/>
    <property type="molecule type" value="Genomic_DNA"/>
</dbReference>
<gene>
    <name evidence="1" type="ORF">Celaphus_00001218</name>
</gene>
<proteinExistence type="predicted"/>
<dbReference type="AlphaFoldDB" id="A0A212D9D0"/>
<evidence type="ECO:0000313" key="2">
    <source>
        <dbReference type="Proteomes" id="UP000242450"/>
    </source>
</evidence>
<reference evidence="1 2" key="1">
    <citation type="journal article" date="2018" name="Mol. Genet. Genomics">
        <title>The red deer Cervus elaphus genome CerEla1.0: sequencing, annotating, genes, and chromosomes.</title>
        <authorList>
            <person name="Bana N.A."/>
            <person name="Nyiri A."/>
            <person name="Nagy J."/>
            <person name="Frank K."/>
            <person name="Nagy T."/>
            <person name="Steger V."/>
            <person name="Schiller M."/>
            <person name="Lakatos P."/>
            <person name="Sugar L."/>
            <person name="Horn P."/>
            <person name="Barta E."/>
            <person name="Orosz L."/>
        </authorList>
    </citation>
    <scope>NUCLEOTIDE SEQUENCE [LARGE SCALE GENOMIC DNA]</scope>
    <source>
        <strain evidence="1">Hungarian</strain>
    </source>
</reference>